<protein>
    <submittedName>
        <fullName evidence="2">Uncharacterized protein</fullName>
    </submittedName>
</protein>
<organism evidence="2 3">
    <name type="scientific">Vitis vinifera</name>
    <name type="common">Grape</name>
    <dbReference type="NCBI Taxonomy" id="29760"/>
    <lineage>
        <taxon>Eukaryota</taxon>
        <taxon>Viridiplantae</taxon>
        <taxon>Streptophyta</taxon>
        <taxon>Embryophyta</taxon>
        <taxon>Tracheophyta</taxon>
        <taxon>Spermatophyta</taxon>
        <taxon>Magnoliopsida</taxon>
        <taxon>eudicotyledons</taxon>
        <taxon>Gunneridae</taxon>
        <taxon>Pentapetalae</taxon>
        <taxon>rosids</taxon>
        <taxon>Vitales</taxon>
        <taxon>Vitaceae</taxon>
        <taxon>Viteae</taxon>
        <taxon>Vitis</taxon>
    </lineage>
</organism>
<evidence type="ECO:0000256" key="1">
    <source>
        <dbReference type="SAM" id="MobiDB-lite"/>
    </source>
</evidence>
<reference evidence="2 3" key="1">
    <citation type="journal article" date="2018" name="PLoS Genet.">
        <title>Population sequencing reveals clonal diversity and ancestral inbreeding in the grapevine cultivar Chardonnay.</title>
        <authorList>
            <person name="Roach M.J."/>
            <person name="Johnson D.L."/>
            <person name="Bohlmann J."/>
            <person name="van Vuuren H.J."/>
            <person name="Jones S.J."/>
            <person name="Pretorius I.S."/>
            <person name="Schmidt S.A."/>
            <person name="Borneman A.R."/>
        </authorList>
    </citation>
    <scope>NUCLEOTIDE SEQUENCE [LARGE SCALE GENOMIC DNA]</scope>
    <source>
        <strain evidence="3">cv. Chardonnay</strain>
        <tissue evidence="2">Leaf</tissue>
    </source>
</reference>
<evidence type="ECO:0000313" key="3">
    <source>
        <dbReference type="Proteomes" id="UP000288805"/>
    </source>
</evidence>
<accession>A0A438I987</accession>
<sequence length="243" mass="27461">MPQASPYVLHGHFDVAPPAIVPTTVTDDVHACMDRIEQHMRQMRVSDGSVIWDDFEDVSRRELKALRQRIDESVSSFIFCWRGKIAEIIDRPSEEGLATNGFEESATQDFQTRGRGEETLGGQRSVDVSAIGSSSQKSPRRYLLVPRFPETHPSYPPQQYRPRAPRPAYDQTYVPQTLALSYYATQGIERPPVSYTATEHPCYAAQFVARLTASYPRLRAQQTSAPFALKTHRQFSHLGMSLS</sequence>
<gene>
    <name evidence="2" type="ORF">CK203_022371</name>
</gene>
<dbReference type="Proteomes" id="UP000288805">
    <property type="component" value="Unassembled WGS sequence"/>
</dbReference>
<dbReference type="EMBL" id="QGNW01000130">
    <property type="protein sequence ID" value="RVW93288.1"/>
    <property type="molecule type" value="Genomic_DNA"/>
</dbReference>
<evidence type="ECO:0000313" key="2">
    <source>
        <dbReference type="EMBL" id="RVW93288.1"/>
    </source>
</evidence>
<dbReference type="AlphaFoldDB" id="A0A438I987"/>
<comment type="caution">
    <text evidence="2">The sequence shown here is derived from an EMBL/GenBank/DDBJ whole genome shotgun (WGS) entry which is preliminary data.</text>
</comment>
<name>A0A438I987_VITVI</name>
<proteinExistence type="predicted"/>
<feature type="region of interest" description="Disordered" evidence="1">
    <location>
        <begin position="96"/>
        <end position="138"/>
    </location>
</feature>